<dbReference type="Proteomes" id="UP000580250">
    <property type="component" value="Unassembled WGS sequence"/>
</dbReference>
<comment type="caution">
    <text evidence="1">The sequence shown here is derived from an EMBL/GenBank/DDBJ whole genome shotgun (WGS) entry which is preliminary data.</text>
</comment>
<dbReference type="EMBL" id="CAJEWN010000002">
    <property type="protein sequence ID" value="CAD2123883.1"/>
    <property type="molecule type" value="Genomic_DNA"/>
</dbReference>
<evidence type="ECO:0000313" key="1">
    <source>
        <dbReference type="EMBL" id="CAD2123883.1"/>
    </source>
</evidence>
<reference evidence="1 2" key="1">
    <citation type="submission" date="2020-08" db="EMBL/GenBank/DDBJ databases">
        <authorList>
            <person name="Koutsovoulos G."/>
            <person name="Danchin GJ E."/>
        </authorList>
    </citation>
    <scope>NUCLEOTIDE SEQUENCE [LARGE SCALE GENOMIC DNA]</scope>
</reference>
<dbReference type="AlphaFoldDB" id="A0A6V7TK63"/>
<proteinExistence type="predicted"/>
<sequence>MWEIFLLRVKNEINKKLFEHFLNKYFKKLFKKYFHYKIKLLSKGVEGFLEDVKFEIREVIECEGGKIKFKKKREYWKKN</sequence>
<evidence type="ECO:0000313" key="2">
    <source>
        <dbReference type="Proteomes" id="UP000580250"/>
    </source>
</evidence>
<protein>
    <submittedName>
        <fullName evidence="1">Uncharacterized protein</fullName>
    </submittedName>
</protein>
<gene>
    <name evidence="1" type="ORF">MENT_LOCUS640</name>
</gene>
<organism evidence="1 2">
    <name type="scientific">Meloidogyne enterolobii</name>
    <name type="common">Root-knot nematode worm</name>
    <name type="synonym">Meloidogyne mayaguensis</name>
    <dbReference type="NCBI Taxonomy" id="390850"/>
    <lineage>
        <taxon>Eukaryota</taxon>
        <taxon>Metazoa</taxon>
        <taxon>Ecdysozoa</taxon>
        <taxon>Nematoda</taxon>
        <taxon>Chromadorea</taxon>
        <taxon>Rhabditida</taxon>
        <taxon>Tylenchina</taxon>
        <taxon>Tylenchomorpha</taxon>
        <taxon>Tylenchoidea</taxon>
        <taxon>Meloidogynidae</taxon>
        <taxon>Meloidogyninae</taxon>
        <taxon>Meloidogyne</taxon>
    </lineage>
</organism>
<accession>A0A6V7TK63</accession>
<name>A0A6V7TK63_MELEN</name>